<dbReference type="EMBL" id="RRYP01007032">
    <property type="protein sequence ID" value="TNV80789.1"/>
    <property type="molecule type" value="Genomic_DNA"/>
</dbReference>
<keyword evidence="2" id="KW-1185">Reference proteome</keyword>
<accession>A0A8J8NU70</accession>
<name>A0A8J8NU70_HALGN</name>
<evidence type="ECO:0000313" key="1">
    <source>
        <dbReference type="EMBL" id="TNV80789.1"/>
    </source>
</evidence>
<evidence type="ECO:0000313" key="2">
    <source>
        <dbReference type="Proteomes" id="UP000785679"/>
    </source>
</evidence>
<protein>
    <submittedName>
        <fullName evidence="1">Uncharacterized protein</fullName>
    </submittedName>
</protein>
<gene>
    <name evidence="1" type="ORF">FGO68_gene3580</name>
</gene>
<dbReference type="Proteomes" id="UP000785679">
    <property type="component" value="Unassembled WGS sequence"/>
</dbReference>
<proteinExistence type="predicted"/>
<organism evidence="1 2">
    <name type="scientific">Halteria grandinella</name>
    <dbReference type="NCBI Taxonomy" id="5974"/>
    <lineage>
        <taxon>Eukaryota</taxon>
        <taxon>Sar</taxon>
        <taxon>Alveolata</taxon>
        <taxon>Ciliophora</taxon>
        <taxon>Intramacronucleata</taxon>
        <taxon>Spirotrichea</taxon>
        <taxon>Stichotrichia</taxon>
        <taxon>Sporadotrichida</taxon>
        <taxon>Halteriidae</taxon>
        <taxon>Halteria</taxon>
    </lineage>
</organism>
<dbReference type="AlphaFoldDB" id="A0A8J8NU70"/>
<comment type="caution">
    <text evidence="1">The sequence shown here is derived from an EMBL/GenBank/DDBJ whole genome shotgun (WGS) entry which is preliminary data.</text>
</comment>
<reference evidence="1" key="1">
    <citation type="submission" date="2019-06" db="EMBL/GenBank/DDBJ databases">
        <authorList>
            <person name="Zheng W."/>
        </authorList>
    </citation>
    <scope>NUCLEOTIDE SEQUENCE</scope>
    <source>
        <strain evidence="1">QDHG01</strain>
    </source>
</reference>
<sequence length="137" mass="14537">MFGIVISRLEPSTNGPQSIFANTSDEDASIYLCAHILSQQGLIPATITTSENSSANSMRFRLRETIAGLSTLYLKLVMSSPSLDSSCPAPSCIYGAFLKNPAPPPLEAGSTISGQSWLCSRQGWEEVVEVGVAGGWP</sequence>